<evidence type="ECO:0000313" key="1">
    <source>
        <dbReference type="EMBL" id="SEQ46561.1"/>
    </source>
</evidence>
<protein>
    <recommendedName>
        <fullName evidence="3">Phage resistance protein</fullName>
    </recommendedName>
</protein>
<reference evidence="1 2" key="1">
    <citation type="submission" date="2016-10" db="EMBL/GenBank/DDBJ databases">
        <authorList>
            <person name="de Groot N.N."/>
        </authorList>
    </citation>
    <scope>NUCLEOTIDE SEQUENCE [LARGE SCALE GENOMIC DNA]</scope>
    <source>
        <strain evidence="1 2">DSM 15695</strain>
    </source>
</reference>
<evidence type="ECO:0008006" key="3">
    <source>
        <dbReference type="Google" id="ProtNLM"/>
    </source>
</evidence>
<organism evidence="1 2">
    <name type="scientific">Ignavigranum ruoffiae</name>
    <dbReference type="NCBI Taxonomy" id="89093"/>
    <lineage>
        <taxon>Bacteria</taxon>
        <taxon>Bacillati</taxon>
        <taxon>Bacillota</taxon>
        <taxon>Bacilli</taxon>
        <taxon>Lactobacillales</taxon>
        <taxon>Aerococcaceae</taxon>
        <taxon>Ignavigranum</taxon>
    </lineage>
</organism>
<sequence>MSNEFDSVYLDQELSVIKSQIDNVTQTKNLATIKDILNYIHFSDIKSPYQITENIGNAYVKKFLEAEIYEDVPISYIIEPKQTGAFYGMLYTKKDKNENETQHYKESFFNNYARFIIDLVSQKVIYSNQLGQFVYVNNHSYTVLDEDTWLDYYPTPRNAKLYIDDFLSVMLEVYSLYIKERHDCKILPYLIGGKDWIFDCKSLELSNKAPGQNELLFNYFDCEIEEINVAMANQIIDSIANDKESNNNLKLIHAYILLRKMNLIPAEKWFLMKDFGRTGKGLVILSFHSIFKVNPVNMDALINNIGASTENAWLSFKGVDIAHANESGAIDDKSMRVLRKIATGEIITGRSLGHNATTFKNESVLVLDTNESVDIGQITANVSRTVKIAFKDRPPGETEQQRHAFFKPYWEFIRPGGELSQTASLAFLLNSLNYLKEIGGAFKFADATIKNYASAEDFTETQRIMLLTIERLGFILAKDEILTQAIQEDYGSLRYKEAKNDMKKVGVSINKQKWLDGKNFRVHKIGDKKLFKLSVSMLERLEHDDTS</sequence>
<name>A0A1H9G8Y5_9LACT</name>
<dbReference type="AlphaFoldDB" id="A0A1H9G8Y5"/>
<gene>
    <name evidence="1" type="ORF">SAMN04488558_11212</name>
</gene>
<dbReference type="STRING" id="89093.SAMN04488558_11212"/>
<proteinExistence type="predicted"/>
<keyword evidence="2" id="KW-1185">Reference proteome</keyword>
<dbReference type="EMBL" id="FOEN01000012">
    <property type="protein sequence ID" value="SEQ46561.1"/>
    <property type="molecule type" value="Genomic_DNA"/>
</dbReference>
<dbReference type="Proteomes" id="UP000198833">
    <property type="component" value="Unassembled WGS sequence"/>
</dbReference>
<dbReference type="OrthoDB" id="2398381at2"/>
<evidence type="ECO:0000313" key="2">
    <source>
        <dbReference type="Proteomes" id="UP000198833"/>
    </source>
</evidence>
<dbReference type="RefSeq" id="WP_092572580.1">
    <property type="nucleotide sequence ID" value="NZ_FOEN01000012.1"/>
</dbReference>
<accession>A0A1H9G8Y5</accession>